<feature type="region of interest" description="Disordered" evidence="1">
    <location>
        <begin position="64"/>
        <end position="99"/>
    </location>
</feature>
<evidence type="ECO:0000313" key="3">
    <source>
        <dbReference type="Proteomes" id="UP000026962"/>
    </source>
</evidence>
<dbReference type="HOGENOM" id="CLU_1398362_0_0_1"/>
<dbReference type="EnsemblPlants" id="OPUNC01G17430.1">
    <property type="protein sequence ID" value="OPUNC01G17430.1"/>
    <property type="gene ID" value="OPUNC01G17430"/>
</dbReference>
<name>A0A0E0JJ89_ORYPU</name>
<accession>A0A0E0JJ89</accession>
<dbReference type="Proteomes" id="UP000026962">
    <property type="component" value="Chromosome 1"/>
</dbReference>
<sequence length="195" mass="22296">MDYLQPDHARELVKTVNDASVVLGTAPGSQEESGVLCNALHRCRKLAERLGCRTDDAVELAQRAEEGEEKDMLKRERRNKIKKRRKRGRRREKMMKGMRKRRSKWSSVTTVLTGGHLDHKARELQLQTGSTLPISLVLLGVGRVSSIWSKYRSITSVVHDYVSSNPKLDILEWIMWMCLCLCVDGWMILNVFVCG</sequence>
<feature type="compositionally biased region" description="Basic and acidic residues" evidence="1">
    <location>
        <begin position="64"/>
        <end position="74"/>
    </location>
</feature>
<evidence type="ECO:0000313" key="2">
    <source>
        <dbReference type="EnsemblPlants" id="OPUNC01G17430.1"/>
    </source>
</evidence>
<protein>
    <submittedName>
        <fullName evidence="2">Uncharacterized protein</fullName>
    </submittedName>
</protein>
<proteinExistence type="predicted"/>
<organism evidence="2">
    <name type="scientific">Oryza punctata</name>
    <name type="common">Red rice</name>
    <dbReference type="NCBI Taxonomy" id="4537"/>
    <lineage>
        <taxon>Eukaryota</taxon>
        <taxon>Viridiplantae</taxon>
        <taxon>Streptophyta</taxon>
        <taxon>Embryophyta</taxon>
        <taxon>Tracheophyta</taxon>
        <taxon>Spermatophyta</taxon>
        <taxon>Magnoliopsida</taxon>
        <taxon>Liliopsida</taxon>
        <taxon>Poales</taxon>
        <taxon>Poaceae</taxon>
        <taxon>BOP clade</taxon>
        <taxon>Oryzoideae</taxon>
        <taxon>Oryzeae</taxon>
        <taxon>Oryzinae</taxon>
        <taxon>Oryza</taxon>
    </lineage>
</organism>
<keyword evidence="3" id="KW-1185">Reference proteome</keyword>
<reference evidence="2" key="1">
    <citation type="submission" date="2015-04" db="UniProtKB">
        <authorList>
            <consortium name="EnsemblPlants"/>
        </authorList>
    </citation>
    <scope>IDENTIFICATION</scope>
</reference>
<reference evidence="2" key="2">
    <citation type="submission" date="2018-05" db="EMBL/GenBank/DDBJ databases">
        <title>OpunRS2 (Oryza punctata Reference Sequence Version 2).</title>
        <authorList>
            <person name="Zhang J."/>
            <person name="Kudrna D."/>
            <person name="Lee S."/>
            <person name="Talag J."/>
            <person name="Welchert J."/>
            <person name="Wing R.A."/>
        </authorList>
    </citation>
    <scope>NUCLEOTIDE SEQUENCE [LARGE SCALE GENOMIC DNA]</scope>
</reference>
<dbReference type="Gramene" id="OPUNC01G17430.1">
    <property type="protein sequence ID" value="OPUNC01G17430.1"/>
    <property type="gene ID" value="OPUNC01G17430"/>
</dbReference>
<dbReference type="AlphaFoldDB" id="A0A0E0JJ89"/>
<feature type="compositionally biased region" description="Basic residues" evidence="1">
    <location>
        <begin position="75"/>
        <end position="99"/>
    </location>
</feature>
<evidence type="ECO:0000256" key="1">
    <source>
        <dbReference type="SAM" id="MobiDB-lite"/>
    </source>
</evidence>